<evidence type="ECO:0000313" key="1">
    <source>
        <dbReference type="EMBL" id="CAL1377246.1"/>
    </source>
</evidence>
<dbReference type="CDD" id="cd09272">
    <property type="entry name" value="RNase_HI_RT_Ty1"/>
    <property type="match status" value="1"/>
</dbReference>
<evidence type="ECO:0000313" key="2">
    <source>
        <dbReference type="Proteomes" id="UP001497516"/>
    </source>
</evidence>
<dbReference type="EMBL" id="OZ034816">
    <property type="protein sequence ID" value="CAL1377246.1"/>
    <property type="molecule type" value="Genomic_DNA"/>
</dbReference>
<dbReference type="AlphaFoldDB" id="A0AAV2DU59"/>
<dbReference type="Proteomes" id="UP001497516">
    <property type="component" value="Chromosome 3"/>
</dbReference>
<proteinExistence type="predicted"/>
<protein>
    <submittedName>
        <fullName evidence="1">Uncharacterized protein</fullName>
    </submittedName>
</protein>
<reference evidence="1 2" key="1">
    <citation type="submission" date="2024-04" db="EMBL/GenBank/DDBJ databases">
        <authorList>
            <person name="Fracassetti M."/>
        </authorList>
    </citation>
    <scope>NUCLEOTIDE SEQUENCE [LARGE SCALE GENOMIC DNA]</scope>
</reference>
<keyword evidence="2" id="KW-1185">Reference proteome</keyword>
<sequence>MARSTTEAEYRVIAHATVKSEWIQNLLLELRHPLRTPPTIHSDNLGATYFSANPFFHSRMKHLALDYHFVHQLVQDGRLRVTYIPTSHQLANALTKPLPATRYLLLRSKIGVVAIPPPSCGGILRIHN</sequence>
<name>A0AAV2DU59_9ROSI</name>
<accession>A0AAV2DU59</accession>
<gene>
    <name evidence="1" type="ORF">LTRI10_LOCUS18909</name>
</gene>
<organism evidence="1 2">
    <name type="scientific">Linum trigynum</name>
    <dbReference type="NCBI Taxonomy" id="586398"/>
    <lineage>
        <taxon>Eukaryota</taxon>
        <taxon>Viridiplantae</taxon>
        <taxon>Streptophyta</taxon>
        <taxon>Embryophyta</taxon>
        <taxon>Tracheophyta</taxon>
        <taxon>Spermatophyta</taxon>
        <taxon>Magnoliopsida</taxon>
        <taxon>eudicotyledons</taxon>
        <taxon>Gunneridae</taxon>
        <taxon>Pentapetalae</taxon>
        <taxon>rosids</taxon>
        <taxon>fabids</taxon>
        <taxon>Malpighiales</taxon>
        <taxon>Linaceae</taxon>
        <taxon>Linum</taxon>
    </lineage>
</organism>